<dbReference type="NCBIfam" id="TIGR00639">
    <property type="entry name" value="PurN"/>
    <property type="match status" value="1"/>
</dbReference>
<dbReference type="UniPathway" id="UPA00074">
    <property type="reaction ID" value="UER00126"/>
</dbReference>
<dbReference type="Pfam" id="PF00551">
    <property type="entry name" value="Formyl_trans_N"/>
    <property type="match status" value="1"/>
</dbReference>
<reference evidence="8 9" key="1">
    <citation type="submission" date="2017-02" db="EMBL/GenBank/DDBJ databases">
        <title>Draft genome sequence of Haemophilus paracuniculus CCUG 43573 type strain.</title>
        <authorList>
            <person name="Engstrom-Jakobsson H."/>
            <person name="Salva-Serra F."/>
            <person name="Thorell K."/>
            <person name="Gonzales-Siles L."/>
            <person name="Karlsson R."/>
            <person name="Boulund F."/>
            <person name="Engstrand L."/>
            <person name="Kristiansson E."/>
            <person name="Moore E."/>
        </authorList>
    </citation>
    <scope>NUCLEOTIDE SEQUENCE [LARGE SCALE GENOMIC DNA]</scope>
    <source>
        <strain evidence="8 9">CCUG 43573</strain>
    </source>
</reference>
<dbReference type="Gene3D" id="3.40.50.170">
    <property type="entry name" value="Formyl transferase, N-terminal domain"/>
    <property type="match status" value="1"/>
</dbReference>
<feature type="binding site" evidence="6">
    <location>
        <position position="67"/>
    </location>
    <ligand>
        <name>(6R)-10-formyltetrahydrofolate</name>
        <dbReference type="ChEBI" id="CHEBI:195366"/>
    </ligand>
</feature>
<dbReference type="PANTHER" id="PTHR43369:SF2">
    <property type="entry name" value="PHOSPHORIBOSYLGLYCINAMIDE FORMYLTRANSFERASE"/>
    <property type="match status" value="1"/>
</dbReference>
<evidence type="ECO:0000256" key="5">
    <source>
        <dbReference type="ARBA" id="ARBA00047664"/>
    </source>
</evidence>
<evidence type="ECO:0000256" key="3">
    <source>
        <dbReference type="ARBA" id="ARBA00022755"/>
    </source>
</evidence>
<keyword evidence="3 6" id="KW-0658">Purine biosynthesis</keyword>
<dbReference type="AlphaFoldDB" id="A0A1T0ASR0"/>
<dbReference type="RefSeq" id="WP_078236904.1">
    <property type="nucleotide sequence ID" value="NZ_MUYA01000007.1"/>
</dbReference>
<dbReference type="GO" id="GO:0004644">
    <property type="term" value="F:phosphoribosylglycinamide formyltransferase activity"/>
    <property type="evidence" value="ECO:0007669"/>
    <property type="project" value="UniProtKB-UniRule"/>
</dbReference>
<feature type="binding site" evidence="6">
    <location>
        <position position="109"/>
    </location>
    <ligand>
        <name>(6R)-10-formyltetrahydrofolate</name>
        <dbReference type="ChEBI" id="CHEBI:195366"/>
    </ligand>
</feature>
<dbReference type="GO" id="GO:0006189">
    <property type="term" value="P:'de novo' IMP biosynthetic process"/>
    <property type="evidence" value="ECO:0007669"/>
    <property type="project" value="UniProtKB-UniRule"/>
</dbReference>
<feature type="active site" description="Proton donor" evidence="6">
    <location>
        <position position="111"/>
    </location>
</feature>
<keyword evidence="2 6" id="KW-0808">Transferase</keyword>
<comment type="caution">
    <text evidence="8">The sequence shown here is derived from an EMBL/GenBank/DDBJ whole genome shotgun (WGS) entry which is preliminary data.</text>
</comment>
<dbReference type="Proteomes" id="UP000190867">
    <property type="component" value="Unassembled WGS sequence"/>
</dbReference>
<protein>
    <recommendedName>
        <fullName evidence="6">Phosphoribosylglycinamide formyltransferase</fullName>
        <ecNumber evidence="6">2.1.2.2</ecNumber>
    </recommendedName>
    <alternativeName>
        <fullName evidence="6">5'-phosphoribosylglycinamide transformylase</fullName>
    </alternativeName>
    <alternativeName>
        <fullName evidence="6">GAR transformylase</fullName>
        <shortName evidence="6">GART</shortName>
    </alternativeName>
</protein>
<accession>A0A1T0ASR0</accession>
<dbReference type="InterPro" id="IPR036477">
    <property type="entry name" value="Formyl_transf_N_sf"/>
</dbReference>
<evidence type="ECO:0000313" key="9">
    <source>
        <dbReference type="Proteomes" id="UP000190867"/>
    </source>
</evidence>
<dbReference type="PROSITE" id="PS00373">
    <property type="entry name" value="GART"/>
    <property type="match status" value="1"/>
</dbReference>
<comment type="function">
    <text evidence="6">Catalyzes the transfer of a formyl group from 10-formyltetrahydrofolate to 5-phospho-ribosyl-glycinamide (GAR), producing 5-phospho-ribosyl-N-formylglycinamide (FGAR) and tetrahydrofolate.</text>
</comment>
<evidence type="ECO:0000256" key="6">
    <source>
        <dbReference type="HAMAP-Rule" id="MF_01930"/>
    </source>
</evidence>
<dbReference type="InterPro" id="IPR001555">
    <property type="entry name" value="GART_AS"/>
</dbReference>
<comment type="catalytic activity">
    <reaction evidence="5 6">
        <text>N(1)-(5-phospho-beta-D-ribosyl)glycinamide + (6R)-10-formyltetrahydrofolate = N(2)-formyl-N(1)-(5-phospho-beta-D-ribosyl)glycinamide + (6S)-5,6,7,8-tetrahydrofolate + H(+)</text>
        <dbReference type="Rhea" id="RHEA:15053"/>
        <dbReference type="ChEBI" id="CHEBI:15378"/>
        <dbReference type="ChEBI" id="CHEBI:57453"/>
        <dbReference type="ChEBI" id="CHEBI:143788"/>
        <dbReference type="ChEBI" id="CHEBI:147286"/>
        <dbReference type="ChEBI" id="CHEBI:195366"/>
        <dbReference type="EC" id="2.1.2.2"/>
    </reaction>
</comment>
<evidence type="ECO:0000256" key="1">
    <source>
        <dbReference type="ARBA" id="ARBA00005054"/>
    </source>
</evidence>
<feature type="binding site" evidence="6">
    <location>
        <begin position="92"/>
        <end position="95"/>
    </location>
    <ligand>
        <name>(6R)-10-formyltetrahydrofolate</name>
        <dbReference type="ChEBI" id="CHEBI:195366"/>
    </ligand>
</feature>
<evidence type="ECO:0000313" key="8">
    <source>
        <dbReference type="EMBL" id="OOR99255.1"/>
    </source>
</evidence>
<dbReference type="SUPFAM" id="SSF53328">
    <property type="entry name" value="Formyltransferase"/>
    <property type="match status" value="1"/>
</dbReference>
<evidence type="ECO:0000259" key="7">
    <source>
        <dbReference type="Pfam" id="PF00551"/>
    </source>
</evidence>
<dbReference type="InterPro" id="IPR002376">
    <property type="entry name" value="Formyl_transf_N"/>
</dbReference>
<name>A0A1T0ASR0_9PAST</name>
<feature type="site" description="Raises pKa of active site His" evidence="6">
    <location>
        <position position="147"/>
    </location>
</feature>
<comment type="pathway">
    <text evidence="1 6">Purine metabolism; IMP biosynthesis via de novo pathway; N(2)-formyl-N(1)-(5-phospho-D-ribosyl)glycinamide from N(1)-(5-phospho-D-ribosyl)glycinamide (10-formyl THF route): step 1/1.</text>
</comment>
<dbReference type="HAMAP" id="MF_01930">
    <property type="entry name" value="PurN"/>
    <property type="match status" value="1"/>
</dbReference>
<dbReference type="STRING" id="734.B0187_05725"/>
<evidence type="ECO:0000256" key="2">
    <source>
        <dbReference type="ARBA" id="ARBA00022679"/>
    </source>
</evidence>
<dbReference type="EC" id="2.1.2.2" evidence="6"/>
<keyword evidence="9" id="KW-1185">Reference proteome</keyword>
<feature type="domain" description="Formyl transferase N-terminal" evidence="7">
    <location>
        <begin position="5"/>
        <end position="184"/>
    </location>
</feature>
<dbReference type="EMBL" id="MUYA01000007">
    <property type="protein sequence ID" value="OOR99255.1"/>
    <property type="molecule type" value="Genomic_DNA"/>
</dbReference>
<dbReference type="InterPro" id="IPR004607">
    <property type="entry name" value="GART"/>
</dbReference>
<dbReference type="GO" id="GO:0005829">
    <property type="term" value="C:cytosol"/>
    <property type="evidence" value="ECO:0007669"/>
    <property type="project" value="TreeGrafter"/>
</dbReference>
<gene>
    <name evidence="6" type="primary">purN</name>
    <name evidence="8" type="ORF">B0187_05725</name>
</gene>
<dbReference type="PANTHER" id="PTHR43369">
    <property type="entry name" value="PHOSPHORIBOSYLGLYCINAMIDE FORMYLTRANSFERASE"/>
    <property type="match status" value="1"/>
</dbReference>
<feature type="binding site" evidence="6">
    <location>
        <begin position="14"/>
        <end position="16"/>
    </location>
    <ligand>
        <name>N(1)-(5-phospho-beta-D-ribosyl)glycinamide</name>
        <dbReference type="ChEBI" id="CHEBI:143788"/>
    </ligand>
</feature>
<proteinExistence type="inferred from homology"/>
<dbReference type="OrthoDB" id="9806170at2"/>
<sequence length="194" mass="21390">MKPFRLAVMASGNGSNFSAIQQATQDGRISGEIVCLIYDRKEAFVQERAKQAGVPSFYVSLKASGSKVAYEQQIVQILRDHQVDCVILAGYMKIVGETLLAAYEGKMLNIHPAFLPEFPGKQGILDAFNAGVSQTGVTVHLVDEGVDTGKILLQERVPVLPEDSLDSLAERIHQVEHRLYPQAIEAFLTQFEKE</sequence>
<comment type="similarity">
    <text evidence="4 6">Belongs to the GART family.</text>
</comment>
<dbReference type="CDD" id="cd08645">
    <property type="entry name" value="FMT_core_GART"/>
    <property type="match status" value="1"/>
</dbReference>
<evidence type="ECO:0000256" key="4">
    <source>
        <dbReference type="ARBA" id="ARBA00038440"/>
    </source>
</evidence>
<organism evidence="8 9">
    <name type="scientific">Haemophilus paracuniculus</name>
    <dbReference type="NCBI Taxonomy" id="734"/>
    <lineage>
        <taxon>Bacteria</taxon>
        <taxon>Pseudomonadati</taxon>
        <taxon>Pseudomonadota</taxon>
        <taxon>Gammaproteobacteria</taxon>
        <taxon>Pasteurellales</taxon>
        <taxon>Pasteurellaceae</taxon>
        <taxon>Haemophilus</taxon>
    </lineage>
</organism>